<feature type="signal peptide" evidence="1">
    <location>
        <begin position="1"/>
        <end position="21"/>
    </location>
</feature>
<evidence type="ECO:0000256" key="1">
    <source>
        <dbReference type="SAM" id="SignalP"/>
    </source>
</evidence>
<feature type="domain" description="Endo-beta-1,6-galactanase-like" evidence="2">
    <location>
        <begin position="25"/>
        <end position="257"/>
    </location>
</feature>
<gene>
    <name evidence="3" type="ORF">BDZ83DRAFT_719523</name>
</gene>
<dbReference type="InterPro" id="IPR017853">
    <property type="entry name" value="GH"/>
</dbReference>
<proteinExistence type="predicted"/>
<comment type="caution">
    <text evidence="3">The sequence shown here is derived from an EMBL/GenBank/DDBJ whole genome shotgun (WGS) entry which is preliminary data.</text>
</comment>
<dbReference type="Gene3D" id="2.60.40.1180">
    <property type="entry name" value="Golgi alpha-mannosidase II"/>
    <property type="match status" value="1"/>
</dbReference>
<dbReference type="Pfam" id="PF14587">
    <property type="entry name" value="Glyco_hydr_30_2"/>
    <property type="match status" value="1"/>
</dbReference>
<dbReference type="PANTHER" id="PTHR42767:SF1">
    <property type="entry name" value="ENDO-BETA-1,6-GALACTANASE-LIKE DOMAIN-CONTAINING PROTEIN"/>
    <property type="match status" value="1"/>
</dbReference>
<dbReference type="SUPFAM" id="SSF51445">
    <property type="entry name" value="(Trans)glycosidases"/>
    <property type="match status" value="1"/>
</dbReference>
<feature type="chain" id="PRO_5042085519" evidence="1">
    <location>
        <begin position="22"/>
        <end position="481"/>
    </location>
</feature>
<name>A0AAD8UPQ1_GLOAC</name>
<dbReference type="GO" id="GO:0004553">
    <property type="term" value="F:hydrolase activity, hydrolyzing O-glycosyl compounds"/>
    <property type="evidence" value="ECO:0007669"/>
    <property type="project" value="InterPro"/>
</dbReference>
<dbReference type="InterPro" id="IPR013780">
    <property type="entry name" value="Glyco_hydro_b"/>
</dbReference>
<keyword evidence="4" id="KW-1185">Reference proteome</keyword>
<organism evidence="3 4">
    <name type="scientific">Glomerella acutata</name>
    <name type="common">Colletotrichum acutatum</name>
    <dbReference type="NCBI Taxonomy" id="27357"/>
    <lineage>
        <taxon>Eukaryota</taxon>
        <taxon>Fungi</taxon>
        <taxon>Dikarya</taxon>
        <taxon>Ascomycota</taxon>
        <taxon>Pezizomycotina</taxon>
        <taxon>Sordariomycetes</taxon>
        <taxon>Hypocreomycetidae</taxon>
        <taxon>Glomerellales</taxon>
        <taxon>Glomerellaceae</taxon>
        <taxon>Colletotrichum</taxon>
        <taxon>Colletotrichum acutatum species complex</taxon>
    </lineage>
</organism>
<protein>
    <submittedName>
        <fullName evidence="3">Endo-beta-1,6-galactanase</fullName>
    </submittedName>
</protein>
<sequence length="481" mass="53113">MHFKTLAAVAVSLASVAPAVADTTTTIDAKSNRGTWEGWGTSLAWWAKRFGTRDDLADIFFTTKTTTFGGASLPGLGFNIVRHNAGACSTNSINGESMVVSTKMMASRQIDGHWVDYTNTDPASSAWKWDVDVNQRTMMQKAKSRGANRFELFSNSPMWWATKNHNPSGSADGSENIQSWNLQQHAVYMANIAKYAKDNWGITFETVEPFNEPTANWWKADGTQEGCHIDVATQATIINYLRTELNNRGLTSMSIAASDESYYDQAVTTLQNLGDAALKNVARINVHGYQYASGARDKVYSLASARGLRLWNSEYGESDATGERLVSNMILDFRWLRPTGWVYWQVLDGGGWGVIDADNEAGTLGSANQKYFVFAQFARHIREGMRILDGGSDNVVAAYDAANSKLIIVAVNWGAAQYLNFDLSGFSQASTNGATVTRWRTQIGSGDRYVQATDTTISGTKFWSYFETKMVQTFEIPNVKL</sequence>
<dbReference type="InterPro" id="IPR039514">
    <property type="entry name" value="6GAL-like"/>
</dbReference>
<evidence type="ECO:0000259" key="2">
    <source>
        <dbReference type="Pfam" id="PF14587"/>
    </source>
</evidence>
<evidence type="ECO:0000313" key="4">
    <source>
        <dbReference type="Proteomes" id="UP001244207"/>
    </source>
</evidence>
<dbReference type="Proteomes" id="UP001244207">
    <property type="component" value="Unassembled WGS sequence"/>
</dbReference>
<keyword evidence="1" id="KW-0732">Signal</keyword>
<dbReference type="GeneID" id="85396081"/>
<evidence type="ECO:0000313" key="3">
    <source>
        <dbReference type="EMBL" id="KAK1724929.1"/>
    </source>
</evidence>
<dbReference type="RefSeq" id="XP_060364984.1">
    <property type="nucleotide sequence ID" value="XM_060512183.1"/>
</dbReference>
<dbReference type="Gene3D" id="3.20.20.80">
    <property type="entry name" value="Glycosidases"/>
    <property type="match status" value="1"/>
</dbReference>
<reference evidence="3" key="1">
    <citation type="submission" date="2021-12" db="EMBL/GenBank/DDBJ databases">
        <title>Comparative genomics, transcriptomics and evolutionary studies reveal genomic signatures of adaptation to plant cell wall in hemibiotrophic fungi.</title>
        <authorList>
            <consortium name="DOE Joint Genome Institute"/>
            <person name="Baroncelli R."/>
            <person name="Diaz J.F."/>
            <person name="Benocci T."/>
            <person name="Peng M."/>
            <person name="Battaglia E."/>
            <person name="Haridas S."/>
            <person name="Andreopoulos W."/>
            <person name="Labutti K."/>
            <person name="Pangilinan J."/>
            <person name="Floch G.L."/>
            <person name="Makela M.R."/>
            <person name="Henrissat B."/>
            <person name="Grigoriev I.V."/>
            <person name="Crouch J.A."/>
            <person name="De Vries R.P."/>
            <person name="Sukno S.A."/>
            <person name="Thon M.R."/>
        </authorList>
    </citation>
    <scope>NUCLEOTIDE SEQUENCE</scope>
    <source>
        <strain evidence="3">CBS 112980</strain>
    </source>
</reference>
<dbReference type="PANTHER" id="PTHR42767">
    <property type="entry name" value="ENDO-BETA-1,6-GALACTANASE"/>
    <property type="match status" value="1"/>
</dbReference>
<dbReference type="InterPro" id="IPR039743">
    <property type="entry name" value="6GAL/EXGAL"/>
</dbReference>
<accession>A0AAD8UPQ1</accession>
<dbReference type="EMBL" id="JAHMHS010000046">
    <property type="protein sequence ID" value="KAK1724929.1"/>
    <property type="molecule type" value="Genomic_DNA"/>
</dbReference>
<dbReference type="AlphaFoldDB" id="A0AAD8UPQ1"/>